<evidence type="ECO:0000256" key="1">
    <source>
        <dbReference type="SAM" id="MobiDB-lite"/>
    </source>
</evidence>
<dbReference type="EMBL" id="JAEKNQ010000021">
    <property type="protein sequence ID" value="MBJ7602694.1"/>
    <property type="molecule type" value="Genomic_DNA"/>
</dbReference>
<dbReference type="RefSeq" id="WP_338177455.1">
    <property type="nucleotide sequence ID" value="NZ_JAEKNQ010000021.1"/>
</dbReference>
<evidence type="ECO:0000313" key="3">
    <source>
        <dbReference type="EMBL" id="MBJ7602694.1"/>
    </source>
</evidence>
<evidence type="ECO:0000259" key="2">
    <source>
        <dbReference type="SMART" id="SM00834"/>
    </source>
</evidence>
<gene>
    <name evidence="3" type="ORF">JF888_05805</name>
</gene>
<comment type="caution">
    <text evidence="3">The sequence shown here is derived from an EMBL/GenBank/DDBJ whole genome shotgun (WGS) entry which is preliminary data.</text>
</comment>
<feature type="compositionally biased region" description="Basic and acidic residues" evidence="1">
    <location>
        <begin position="56"/>
        <end position="98"/>
    </location>
</feature>
<sequence>MPIYGYHCDSCAHEFEILQRMAADPLRDCPECGGRLRKLLYPVGVQFKGSGFYTTDYRDGGNGKPDAKSDGKAEAKPEAKTEAKTDGKPEAKSTDKGQTKAASSSFKTETKDSGTAKTER</sequence>
<organism evidence="3 4">
    <name type="scientific">Candidatus Dormiibacter inghamiae</name>
    <dbReference type="NCBI Taxonomy" id="3127013"/>
    <lineage>
        <taxon>Bacteria</taxon>
        <taxon>Bacillati</taxon>
        <taxon>Candidatus Dormiibacterota</taxon>
        <taxon>Candidatus Dormibacteria</taxon>
        <taxon>Candidatus Dormibacterales</taxon>
        <taxon>Candidatus Dormibacteraceae</taxon>
        <taxon>Candidatus Dormiibacter</taxon>
    </lineage>
</organism>
<dbReference type="InterPro" id="IPR013429">
    <property type="entry name" value="Regulatory_FmdB_Zinc_ribbon"/>
</dbReference>
<name>A0A934K9Z7_9BACT</name>
<accession>A0A934K9Z7</accession>
<feature type="compositionally biased region" description="Basic and acidic residues" evidence="1">
    <location>
        <begin position="108"/>
        <end position="120"/>
    </location>
</feature>
<evidence type="ECO:0000313" key="4">
    <source>
        <dbReference type="Proteomes" id="UP000620075"/>
    </source>
</evidence>
<dbReference type="AlphaFoldDB" id="A0A934K9Z7"/>
<dbReference type="PANTHER" id="PTHR34404">
    <property type="entry name" value="REGULATORY PROTEIN, FMDB FAMILY"/>
    <property type="match status" value="1"/>
</dbReference>
<protein>
    <recommendedName>
        <fullName evidence="2">Putative regulatory protein FmdB zinc ribbon domain-containing protein</fullName>
    </recommendedName>
</protein>
<feature type="domain" description="Putative regulatory protein FmdB zinc ribbon" evidence="2">
    <location>
        <begin position="1"/>
        <end position="41"/>
    </location>
</feature>
<dbReference type="PANTHER" id="PTHR34404:SF2">
    <property type="entry name" value="CONSERVED SERINE RICH PROTEIN"/>
    <property type="match status" value="1"/>
</dbReference>
<dbReference type="NCBIfam" id="TIGR02605">
    <property type="entry name" value="CxxC_CxxC_SSSS"/>
    <property type="match status" value="1"/>
</dbReference>
<dbReference type="Proteomes" id="UP000620075">
    <property type="component" value="Unassembled WGS sequence"/>
</dbReference>
<dbReference type="Pfam" id="PF09723">
    <property type="entry name" value="Zn_ribbon_8"/>
    <property type="match status" value="1"/>
</dbReference>
<dbReference type="SMART" id="SM00834">
    <property type="entry name" value="CxxC_CXXC_SSSS"/>
    <property type="match status" value="1"/>
</dbReference>
<feature type="region of interest" description="Disordered" evidence="1">
    <location>
        <begin position="51"/>
        <end position="120"/>
    </location>
</feature>
<reference evidence="3 4" key="1">
    <citation type="submission" date="2020-10" db="EMBL/GenBank/DDBJ databases">
        <title>Ca. Dormibacterota MAGs.</title>
        <authorList>
            <person name="Montgomery K."/>
        </authorList>
    </citation>
    <scope>NUCLEOTIDE SEQUENCE [LARGE SCALE GENOMIC DNA]</scope>
    <source>
        <strain evidence="3">SC8811_S16_3</strain>
    </source>
</reference>
<proteinExistence type="predicted"/>